<evidence type="ECO:0000313" key="3">
    <source>
        <dbReference type="Proteomes" id="UP001412067"/>
    </source>
</evidence>
<name>A0ABR2N428_9ASPA</name>
<reference evidence="2 3" key="1">
    <citation type="journal article" date="2022" name="Nat. Plants">
        <title>Genomes of leafy and leafless Platanthera orchids illuminate the evolution of mycoheterotrophy.</title>
        <authorList>
            <person name="Li M.H."/>
            <person name="Liu K.W."/>
            <person name="Li Z."/>
            <person name="Lu H.C."/>
            <person name="Ye Q.L."/>
            <person name="Zhang D."/>
            <person name="Wang J.Y."/>
            <person name="Li Y.F."/>
            <person name="Zhong Z.M."/>
            <person name="Liu X."/>
            <person name="Yu X."/>
            <person name="Liu D.K."/>
            <person name="Tu X.D."/>
            <person name="Liu B."/>
            <person name="Hao Y."/>
            <person name="Liao X.Y."/>
            <person name="Jiang Y.T."/>
            <person name="Sun W.H."/>
            <person name="Chen J."/>
            <person name="Chen Y.Q."/>
            <person name="Ai Y."/>
            <person name="Zhai J.W."/>
            <person name="Wu S.S."/>
            <person name="Zhou Z."/>
            <person name="Hsiao Y.Y."/>
            <person name="Wu W.L."/>
            <person name="Chen Y.Y."/>
            <person name="Lin Y.F."/>
            <person name="Hsu J.L."/>
            <person name="Li C.Y."/>
            <person name="Wang Z.W."/>
            <person name="Zhao X."/>
            <person name="Zhong W.Y."/>
            <person name="Ma X.K."/>
            <person name="Ma L."/>
            <person name="Huang J."/>
            <person name="Chen G.Z."/>
            <person name="Huang M.Z."/>
            <person name="Huang L."/>
            <person name="Peng D.H."/>
            <person name="Luo Y.B."/>
            <person name="Zou S.Q."/>
            <person name="Chen S.P."/>
            <person name="Lan S."/>
            <person name="Tsai W.C."/>
            <person name="Van de Peer Y."/>
            <person name="Liu Z.J."/>
        </authorList>
    </citation>
    <scope>NUCLEOTIDE SEQUENCE [LARGE SCALE GENOMIC DNA]</scope>
    <source>
        <strain evidence="2">Lor288</strain>
    </source>
</reference>
<comment type="caution">
    <text evidence="2">The sequence shown here is derived from an EMBL/GenBank/DDBJ whole genome shotgun (WGS) entry which is preliminary data.</text>
</comment>
<feature type="compositionally biased region" description="Acidic residues" evidence="1">
    <location>
        <begin position="19"/>
        <end position="28"/>
    </location>
</feature>
<evidence type="ECO:0000313" key="2">
    <source>
        <dbReference type="EMBL" id="KAK8970882.1"/>
    </source>
</evidence>
<feature type="compositionally biased region" description="Basic and acidic residues" evidence="1">
    <location>
        <begin position="29"/>
        <end position="57"/>
    </location>
</feature>
<proteinExistence type="predicted"/>
<accession>A0ABR2N428</accession>
<dbReference type="Proteomes" id="UP001412067">
    <property type="component" value="Unassembled WGS sequence"/>
</dbReference>
<dbReference type="EMBL" id="JBBWWR010000001">
    <property type="protein sequence ID" value="KAK8970882.1"/>
    <property type="molecule type" value="Genomic_DNA"/>
</dbReference>
<sequence length="125" mass="14316">MGQREVGSPRRRGKRGEGDEIQGEEEDEAFRQEDTLRGEEAERGEAAEDEGLVREENHSVDGGLARWLFMQYSLAIVSLKLSCLNLKSSIVFSFQIDILKMEHAATSFYLSSHYYMFEFEILCVN</sequence>
<keyword evidence="3" id="KW-1185">Reference proteome</keyword>
<organism evidence="2 3">
    <name type="scientific">Platanthera guangdongensis</name>
    <dbReference type="NCBI Taxonomy" id="2320717"/>
    <lineage>
        <taxon>Eukaryota</taxon>
        <taxon>Viridiplantae</taxon>
        <taxon>Streptophyta</taxon>
        <taxon>Embryophyta</taxon>
        <taxon>Tracheophyta</taxon>
        <taxon>Spermatophyta</taxon>
        <taxon>Magnoliopsida</taxon>
        <taxon>Liliopsida</taxon>
        <taxon>Asparagales</taxon>
        <taxon>Orchidaceae</taxon>
        <taxon>Orchidoideae</taxon>
        <taxon>Orchideae</taxon>
        <taxon>Orchidinae</taxon>
        <taxon>Platanthera</taxon>
    </lineage>
</organism>
<evidence type="ECO:0000256" key="1">
    <source>
        <dbReference type="SAM" id="MobiDB-lite"/>
    </source>
</evidence>
<protein>
    <submittedName>
        <fullName evidence="2">Uncharacterized protein</fullName>
    </submittedName>
</protein>
<gene>
    <name evidence="2" type="ORF">KSP40_PGU018303</name>
</gene>
<feature type="region of interest" description="Disordered" evidence="1">
    <location>
        <begin position="1"/>
        <end position="57"/>
    </location>
</feature>